<reference evidence="1" key="1">
    <citation type="thesis" date="2020" institute="ProQuest LLC" country="789 East Eisenhower Parkway, Ann Arbor, MI, USA">
        <title>Comparative Genomics and Chromosome Evolution.</title>
        <authorList>
            <person name="Mudd A.B."/>
        </authorList>
    </citation>
    <scope>NUCLEOTIDE SEQUENCE</scope>
    <source>
        <strain evidence="1">Female2</strain>
        <tissue evidence="1">Blood</tissue>
    </source>
</reference>
<evidence type="ECO:0000313" key="2">
    <source>
        <dbReference type="Proteomes" id="UP000812440"/>
    </source>
</evidence>
<gene>
    <name evidence="1" type="ORF">GDO86_010099</name>
</gene>
<protein>
    <submittedName>
        <fullName evidence="1">Uncharacterized protein</fullName>
    </submittedName>
</protein>
<accession>A0A8T2JLM5</accession>
<proteinExistence type="predicted"/>
<comment type="caution">
    <text evidence="1">The sequence shown here is derived from an EMBL/GenBank/DDBJ whole genome shotgun (WGS) entry which is preliminary data.</text>
</comment>
<dbReference type="Proteomes" id="UP000812440">
    <property type="component" value="Chromosome 5"/>
</dbReference>
<evidence type="ECO:0000313" key="1">
    <source>
        <dbReference type="EMBL" id="KAG8445192.1"/>
    </source>
</evidence>
<dbReference type="EMBL" id="JAACNH010000004">
    <property type="protein sequence ID" value="KAG8445192.1"/>
    <property type="molecule type" value="Genomic_DNA"/>
</dbReference>
<organism evidence="1 2">
    <name type="scientific">Hymenochirus boettgeri</name>
    <name type="common">Congo dwarf clawed frog</name>
    <dbReference type="NCBI Taxonomy" id="247094"/>
    <lineage>
        <taxon>Eukaryota</taxon>
        <taxon>Metazoa</taxon>
        <taxon>Chordata</taxon>
        <taxon>Craniata</taxon>
        <taxon>Vertebrata</taxon>
        <taxon>Euteleostomi</taxon>
        <taxon>Amphibia</taxon>
        <taxon>Batrachia</taxon>
        <taxon>Anura</taxon>
        <taxon>Pipoidea</taxon>
        <taxon>Pipidae</taxon>
        <taxon>Pipinae</taxon>
        <taxon>Hymenochirus</taxon>
    </lineage>
</organism>
<keyword evidence="2" id="KW-1185">Reference proteome</keyword>
<sequence>MWGRQHFPGYSADPVRGGRCSRSLEVKLKGQERWWLRTVRDSECGRSCNLPDTIIGC</sequence>
<dbReference type="AlphaFoldDB" id="A0A8T2JLM5"/>
<name>A0A8T2JLM5_9PIPI</name>